<dbReference type="GO" id="GO:0009306">
    <property type="term" value="P:protein secretion"/>
    <property type="evidence" value="ECO:0007669"/>
    <property type="project" value="InterPro"/>
</dbReference>
<evidence type="ECO:0000313" key="6">
    <source>
        <dbReference type="EMBL" id="KYN03531.1"/>
    </source>
</evidence>
<proteinExistence type="predicted"/>
<organism evidence="6 7">
    <name type="scientific">Cyphomyrmex costatus</name>
    <dbReference type="NCBI Taxonomy" id="456900"/>
    <lineage>
        <taxon>Eukaryota</taxon>
        <taxon>Metazoa</taxon>
        <taxon>Ecdysozoa</taxon>
        <taxon>Arthropoda</taxon>
        <taxon>Hexapoda</taxon>
        <taxon>Insecta</taxon>
        <taxon>Pterygota</taxon>
        <taxon>Neoptera</taxon>
        <taxon>Endopterygota</taxon>
        <taxon>Hymenoptera</taxon>
        <taxon>Apocrita</taxon>
        <taxon>Aculeata</taxon>
        <taxon>Formicoidea</taxon>
        <taxon>Formicidae</taxon>
        <taxon>Myrmicinae</taxon>
        <taxon>Cyphomyrmex</taxon>
    </lineage>
</organism>
<dbReference type="FunFam" id="3.40.30.10:FF:000133">
    <property type="entry name" value="Endoplasmic reticulum resident protein 29"/>
    <property type="match status" value="1"/>
</dbReference>
<dbReference type="Gene3D" id="3.40.30.10">
    <property type="entry name" value="Glutaredoxin"/>
    <property type="match status" value="1"/>
</dbReference>
<dbReference type="InterPro" id="IPR011679">
    <property type="entry name" value="ERp29_C"/>
</dbReference>
<dbReference type="InterPro" id="IPR016855">
    <property type="entry name" value="ERp29"/>
</dbReference>
<accession>A0A195CS60</accession>
<dbReference type="STRING" id="456900.A0A195CS60"/>
<evidence type="ECO:0000256" key="2">
    <source>
        <dbReference type="ARBA" id="ARBA00022824"/>
    </source>
</evidence>
<dbReference type="PANTHER" id="PTHR12211">
    <property type="entry name" value="ENDOPLASMIC RETICULUM PROTEIN ERP29"/>
    <property type="match status" value="1"/>
</dbReference>
<gene>
    <name evidence="6" type="ORF">ALC62_05658</name>
</gene>
<evidence type="ECO:0000259" key="4">
    <source>
        <dbReference type="Pfam" id="PF07749"/>
    </source>
</evidence>
<dbReference type="InterPro" id="IPR012883">
    <property type="entry name" value="ERp29_N"/>
</dbReference>
<evidence type="ECO:0000313" key="7">
    <source>
        <dbReference type="Proteomes" id="UP000078542"/>
    </source>
</evidence>
<dbReference type="Gene3D" id="1.20.1150.12">
    <property type="entry name" value="Endoplasmic reticulum resident protein 29, C-terminal domain"/>
    <property type="match status" value="1"/>
</dbReference>
<dbReference type="AlphaFoldDB" id="A0A195CS60"/>
<dbReference type="InterPro" id="IPR036356">
    <property type="entry name" value="ERp29_C_sf"/>
</dbReference>
<reference evidence="6 7" key="1">
    <citation type="submission" date="2016-03" db="EMBL/GenBank/DDBJ databases">
        <title>Cyphomyrmex costatus WGS genome.</title>
        <authorList>
            <person name="Nygaard S."/>
            <person name="Hu H."/>
            <person name="Boomsma J."/>
            <person name="Zhang G."/>
        </authorList>
    </citation>
    <scope>NUCLEOTIDE SEQUENCE [LARGE SCALE GENOMIC DNA]</scope>
    <source>
        <strain evidence="6">MS0001</strain>
        <tissue evidence="6">Whole body</tissue>
    </source>
</reference>
<evidence type="ECO:0000256" key="3">
    <source>
        <dbReference type="SAM" id="SignalP"/>
    </source>
</evidence>
<dbReference type="Proteomes" id="UP000078542">
    <property type="component" value="Unassembled WGS sequence"/>
</dbReference>
<feature type="chain" id="PRO_5008270129" description="Endoplasmic reticulum resident protein 29" evidence="3">
    <location>
        <begin position="21"/>
        <end position="249"/>
    </location>
</feature>
<keyword evidence="7" id="KW-1185">Reference proteome</keyword>
<protein>
    <recommendedName>
        <fullName evidence="1">Endoplasmic reticulum resident protein 29</fullName>
    </recommendedName>
</protein>
<feature type="domain" description="Endoplasmic reticulum resident protein 29 C-terminal" evidence="4">
    <location>
        <begin position="148"/>
        <end position="243"/>
    </location>
</feature>
<evidence type="ECO:0000259" key="5">
    <source>
        <dbReference type="Pfam" id="PF07912"/>
    </source>
</evidence>
<evidence type="ECO:0000256" key="1">
    <source>
        <dbReference type="ARBA" id="ARBA00014173"/>
    </source>
</evidence>
<feature type="signal peptide" evidence="3">
    <location>
        <begin position="1"/>
        <end position="20"/>
    </location>
</feature>
<dbReference type="KEGG" id="ccoa:108773367"/>
<keyword evidence="2" id="KW-0256">Endoplasmic reticulum</keyword>
<dbReference type="FunFam" id="1.20.1150.12:FF:000001">
    <property type="entry name" value="Endoplasmic reticulum resident protein 29"/>
    <property type="match status" value="1"/>
</dbReference>
<dbReference type="Pfam" id="PF07749">
    <property type="entry name" value="ERp29"/>
    <property type="match status" value="1"/>
</dbReference>
<sequence length="249" mass="28608">MIRSSLVLILVIATSHVTAGDDCKGCVPLDSYSFDKVISRFKTVLVKFDVAFPYGGKHEQYATVAADTKDSQDLLIATVGVKDFGNKDNSDLAQRYNIKKDDFPVVLLFVQGKSEPIRFTPERESDFTGEYLKRFIRSRSRVYLGLPGCVERLDKLAEEFKATTGEQNRQEILKKARIFEETLPEEQREAAKIYVKTMEKILERGDIFVQTEETRVQGLLYKEKLSDQKKRTMEERRNILQSFSARDEL</sequence>
<dbReference type="OrthoDB" id="417262at2759"/>
<dbReference type="SUPFAM" id="SSF52833">
    <property type="entry name" value="Thioredoxin-like"/>
    <property type="match status" value="1"/>
</dbReference>
<dbReference type="Pfam" id="PF07912">
    <property type="entry name" value="ERp29_N"/>
    <property type="match status" value="1"/>
</dbReference>
<dbReference type="CDD" id="cd00238">
    <property type="entry name" value="ERp29c"/>
    <property type="match status" value="1"/>
</dbReference>
<dbReference type="InterPro" id="IPR036249">
    <property type="entry name" value="Thioredoxin-like_sf"/>
</dbReference>
<dbReference type="EMBL" id="KQ977329">
    <property type="protein sequence ID" value="KYN03531.1"/>
    <property type="molecule type" value="Genomic_DNA"/>
</dbReference>
<dbReference type="PANTHER" id="PTHR12211:SF0">
    <property type="entry name" value="ENDOPLASMIC RETICULUM RESIDENT PROTEIN 29"/>
    <property type="match status" value="1"/>
</dbReference>
<dbReference type="GO" id="GO:0005788">
    <property type="term" value="C:endoplasmic reticulum lumen"/>
    <property type="evidence" value="ECO:0007669"/>
    <property type="project" value="InterPro"/>
</dbReference>
<name>A0A195CS60_9HYME</name>
<dbReference type="SUPFAM" id="SSF47933">
    <property type="entry name" value="ERP29 C domain-like"/>
    <property type="match status" value="1"/>
</dbReference>
<feature type="domain" description="ERp29 N-terminal" evidence="5">
    <location>
        <begin position="23"/>
        <end position="147"/>
    </location>
</feature>
<keyword evidence="3" id="KW-0732">Signal</keyword>